<dbReference type="RefSeq" id="WP_142791959.1">
    <property type="nucleotide sequence ID" value="NZ_VJMZ01000001.1"/>
</dbReference>
<dbReference type="Proteomes" id="UP000319280">
    <property type="component" value="Unassembled WGS sequence"/>
</dbReference>
<name>A0A549YMG6_9BACI</name>
<reference evidence="1 2" key="1">
    <citation type="submission" date="2019-07" db="EMBL/GenBank/DDBJ databases">
        <title>Genomic analysis of Lentibacillus sp. NKC851-2.</title>
        <authorList>
            <person name="Oh Y.J."/>
        </authorList>
    </citation>
    <scope>NUCLEOTIDE SEQUENCE [LARGE SCALE GENOMIC DNA]</scope>
    <source>
        <strain evidence="1 2">NKC851-2</strain>
    </source>
</reference>
<protein>
    <recommendedName>
        <fullName evidence="3">Protein required for attachment to host cells</fullName>
    </recommendedName>
</protein>
<keyword evidence="2" id="KW-1185">Reference proteome</keyword>
<dbReference type="EMBL" id="VJMZ01000001">
    <property type="protein sequence ID" value="TRM13078.1"/>
    <property type="molecule type" value="Genomic_DNA"/>
</dbReference>
<accession>A0A549YMG6</accession>
<evidence type="ECO:0000313" key="1">
    <source>
        <dbReference type="EMBL" id="TRM13078.1"/>
    </source>
</evidence>
<dbReference type="InterPro" id="IPR040983">
    <property type="entry name" value="Bact_RF_family5"/>
</dbReference>
<comment type="caution">
    <text evidence="1">The sequence shown here is derived from an EMBL/GenBank/DDBJ whole genome shotgun (WGS) entry which is preliminary data.</text>
</comment>
<evidence type="ECO:0008006" key="3">
    <source>
        <dbReference type="Google" id="ProtNLM"/>
    </source>
</evidence>
<proteinExistence type="predicted"/>
<dbReference type="Pfam" id="PF18846">
    <property type="entry name" value="baeRF_family5"/>
    <property type="match status" value="1"/>
</dbReference>
<gene>
    <name evidence="1" type="ORF">FH966_15915</name>
</gene>
<sequence>MNLFKQIKALEHVSRDGPNKVFTMYLNTDPSEPENQSGGWKIHLKNGLRNFESYLREANNTEELENFKRVKRKVKKYVEDHELNLHKGVIVFADATETVWFAQRVRMQLTTEFYWEDTPRLQQLKELCNAYPRTGIVLVQTNQISVVETYLQEVTHTYYYELDIDTDEWRQRTGPHKIDASMGSGGRNVQQEQFKARYEANKQRWYKSIAPKLDKLAKDNGWERLYIAGEPDDAIELKQQLNKPVDDVIQKNMLHHEETKVVEEVAG</sequence>
<dbReference type="AlphaFoldDB" id="A0A549YMG6"/>
<evidence type="ECO:0000313" key="2">
    <source>
        <dbReference type="Proteomes" id="UP000319280"/>
    </source>
</evidence>
<organism evidence="1 2">
    <name type="scientific">Lentibacillus cibarius</name>
    <dbReference type="NCBI Taxonomy" id="2583219"/>
    <lineage>
        <taxon>Bacteria</taxon>
        <taxon>Bacillati</taxon>
        <taxon>Bacillota</taxon>
        <taxon>Bacilli</taxon>
        <taxon>Bacillales</taxon>
        <taxon>Bacillaceae</taxon>
        <taxon>Lentibacillus</taxon>
    </lineage>
</organism>